<feature type="domain" description="ADP ribosyltransferase" evidence="1">
    <location>
        <begin position="158"/>
        <end position="314"/>
    </location>
</feature>
<dbReference type="GO" id="GO:0005576">
    <property type="term" value="C:extracellular region"/>
    <property type="evidence" value="ECO:0007669"/>
    <property type="project" value="InterPro"/>
</dbReference>
<feature type="non-terminal residue" evidence="3">
    <location>
        <position position="1"/>
    </location>
</feature>
<evidence type="ECO:0000259" key="2">
    <source>
        <dbReference type="Pfam" id="PF04233"/>
    </source>
</evidence>
<dbReference type="Pfam" id="PF03496">
    <property type="entry name" value="ADPrib_exo_Tox"/>
    <property type="match status" value="1"/>
</dbReference>
<name>A0A0F8YZE3_9ZZZZ</name>
<comment type="caution">
    <text evidence="3">The sequence shown here is derived from an EMBL/GenBank/DDBJ whole genome shotgun (WGS) entry which is preliminary data.</text>
</comment>
<evidence type="ECO:0000259" key="1">
    <source>
        <dbReference type="Pfam" id="PF03496"/>
    </source>
</evidence>
<evidence type="ECO:0000313" key="3">
    <source>
        <dbReference type="EMBL" id="KKK59424.1"/>
    </source>
</evidence>
<evidence type="ECO:0008006" key="4">
    <source>
        <dbReference type="Google" id="ProtNLM"/>
    </source>
</evidence>
<gene>
    <name evidence="3" type="ORF">LCGC14_3034540</name>
</gene>
<reference evidence="3" key="1">
    <citation type="journal article" date="2015" name="Nature">
        <title>Complex archaea that bridge the gap between prokaryotes and eukaryotes.</title>
        <authorList>
            <person name="Spang A."/>
            <person name="Saw J.H."/>
            <person name="Jorgensen S.L."/>
            <person name="Zaremba-Niedzwiedzka K."/>
            <person name="Martijn J."/>
            <person name="Lind A.E."/>
            <person name="van Eijk R."/>
            <person name="Schleper C."/>
            <person name="Guy L."/>
            <person name="Ettema T.J."/>
        </authorList>
    </citation>
    <scope>NUCLEOTIDE SEQUENCE</scope>
</reference>
<organism evidence="3">
    <name type="scientific">marine sediment metagenome</name>
    <dbReference type="NCBI Taxonomy" id="412755"/>
    <lineage>
        <taxon>unclassified sequences</taxon>
        <taxon>metagenomes</taxon>
        <taxon>ecological metagenomes</taxon>
    </lineage>
</organism>
<dbReference type="Pfam" id="PF04233">
    <property type="entry name" value="Phage_Mu_F"/>
    <property type="match status" value="1"/>
</dbReference>
<dbReference type="InterPro" id="IPR003540">
    <property type="entry name" value="ADP-ribosyltransferase"/>
</dbReference>
<proteinExistence type="predicted"/>
<dbReference type="EMBL" id="LAZR01063486">
    <property type="protein sequence ID" value="KKK59424.1"/>
    <property type="molecule type" value="Genomic_DNA"/>
</dbReference>
<sequence length="335" mass="37265">DAAVRLRSEFKGMREFELRRIARTEINRAQQDAAELTEIELGVTFHQWITGSDERVRSSHRDQHNEIARVGEPFSNGLRRPLEAGAALSEVVNCRCRIAPWIMPEGFRAPTGKSLGSPTYLVLKAFFPDEIVEIESGEMLAGHGSNLSEEELSKAQKAWRQNSTGQMTKAERGSIRRYTQDSKINVAIREGGDISAEMAEDIANIQTALERNLTTQPMTVHRGIGRLSGYSARDAFDVDDLDDLAKLKGKVLRDPAFLSTSAFEAETTGDLVKLTINVPKGTPAAFVEEITAKATQEEIILGLNTRFVVRDVKFRRFRGPGTPTNQWNLIVDVIP</sequence>
<dbReference type="InterPro" id="IPR006528">
    <property type="entry name" value="Phage_head_morphogenesis_dom"/>
</dbReference>
<feature type="domain" description="Phage head morphogenesis" evidence="2">
    <location>
        <begin position="15"/>
        <end position="98"/>
    </location>
</feature>
<dbReference type="SUPFAM" id="SSF56399">
    <property type="entry name" value="ADP-ribosylation"/>
    <property type="match status" value="1"/>
</dbReference>
<dbReference type="AlphaFoldDB" id="A0A0F8YZE3"/>
<protein>
    <recommendedName>
        <fullName evidence="4">Phage head morphogenesis domain-containing protein</fullName>
    </recommendedName>
</protein>
<dbReference type="PROSITE" id="PS51996">
    <property type="entry name" value="TR_MART"/>
    <property type="match status" value="1"/>
</dbReference>
<dbReference type="Gene3D" id="3.90.176.10">
    <property type="entry name" value="Toxin ADP-ribosyltransferase, Chain A, domain 1"/>
    <property type="match status" value="1"/>
</dbReference>
<accession>A0A0F8YZE3</accession>